<dbReference type="EMBL" id="DXGA01000004">
    <property type="protein sequence ID" value="HIW92943.1"/>
    <property type="molecule type" value="Genomic_DNA"/>
</dbReference>
<reference evidence="1" key="2">
    <citation type="submission" date="2021-04" db="EMBL/GenBank/DDBJ databases">
        <authorList>
            <person name="Gilroy R."/>
        </authorList>
    </citation>
    <scope>NUCLEOTIDE SEQUENCE</scope>
    <source>
        <strain evidence="1">ChiGjej6B6-1540</strain>
    </source>
</reference>
<evidence type="ECO:0000313" key="2">
    <source>
        <dbReference type="Proteomes" id="UP000824192"/>
    </source>
</evidence>
<dbReference type="AlphaFoldDB" id="A0A9D1RRN7"/>
<name>A0A9D1RRN7_9FIRM</name>
<accession>A0A9D1RRN7</accession>
<sequence length="238" mass="24908">MNGLWTALSLDPAVHRCVTFVGGGGKTSTMYALAQACRLAGKTVVITTTTHIMPHPRLPLTDSAGALPALLAAHGIATLGARQNGKLTGTGEIGMALAAADVVLVEGDGARLHPLKAPADHEPVIPPESQAVVAVAGLDALGQPIGAICHRPQQVCALLGQEMDHLITTADVALLLSHPLGGRKYVTESMAFRCLLNKADDARRRQAGKEIASLLARQQIPCGVTYFTEEERGGACWF</sequence>
<proteinExistence type="predicted"/>
<protein>
    <submittedName>
        <fullName evidence="1">Selenium-dependent hydroxylase accessory protein YqeC</fullName>
    </submittedName>
</protein>
<dbReference type="InterPro" id="IPR017587">
    <property type="entry name" value="YqeC"/>
</dbReference>
<dbReference type="NCBIfam" id="TIGR03172">
    <property type="entry name" value="selenium cofactor biosynthesis protein YqeC"/>
    <property type="match status" value="1"/>
</dbReference>
<comment type="caution">
    <text evidence="1">The sequence shown here is derived from an EMBL/GenBank/DDBJ whole genome shotgun (WGS) entry which is preliminary data.</text>
</comment>
<evidence type="ECO:0000313" key="1">
    <source>
        <dbReference type="EMBL" id="HIW92943.1"/>
    </source>
</evidence>
<gene>
    <name evidence="1" type="primary">yqeC</name>
    <name evidence="1" type="ORF">H9868_00205</name>
</gene>
<dbReference type="Proteomes" id="UP000824192">
    <property type="component" value="Unassembled WGS sequence"/>
</dbReference>
<dbReference type="Pfam" id="PF19842">
    <property type="entry name" value="YqeC"/>
    <property type="match status" value="1"/>
</dbReference>
<organism evidence="1 2">
    <name type="scientific">Candidatus Flavonifractor merdipullorum</name>
    <dbReference type="NCBI Taxonomy" id="2838590"/>
    <lineage>
        <taxon>Bacteria</taxon>
        <taxon>Bacillati</taxon>
        <taxon>Bacillota</taxon>
        <taxon>Clostridia</taxon>
        <taxon>Eubacteriales</taxon>
        <taxon>Oscillospiraceae</taxon>
        <taxon>Flavonifractor</taxon>
    </lineage>
</organism>
<reference evidence="1" key="1">
    <citation type="journal article" date="2021" name="PeerJ">
        <title>Extensive microbial diversity within the chicken gut microbiome revealed by metagenomics and culture.</title>
        <authorList>
            <person name="Gilroy R."/>
            <person name="Ravi A."/>
            <person name="Getino M."/>
            <person name="Pursley I."/>
            <person name="Horton D.L."/>
            <person name="Alikhan N.F."/>
            <person name="Baker D."/>
            <person name="Gharbi K."/>
            <person name="Hall N."/>
            <person name="Watson M."/>
            <person name="Adriaenssens E.M."/>
            <person name="Foster-Nyarko E."/>
            <person name="Jarju S."/>
            <person name="Secka A."/>
            <person name="Antonio M."/>
            <person name="Oren A."/>
            <person name="Chaudhuri R.R."/>
            <person name="La Ragione R."/>
            <person name="Hildebrand F."/>
            <person name="Pallen M.J."/>
        </authorList>
    </citation>
    <scope>NUCLEOTIDE SEQUENCE</scope>
    <source>
        <strain evidence="1">ChiGjej6B6-1540</strain>
    </source>
</reference>